<reference evidence="6 7" key="1">
    <citation type="submission" date="2023-07" db="EMBL/GenBank/DDBJ databases">
        <title>Sorghum-associated microbial communities from plants grown in Nebraska, USA.</title>
        <authorList>
            <person name="Schachtman D."/>
        </authorList>
    </citation>
    <scope>NUCLEOTIDE SEQUENCE [LARGE SCALE GENOMIC DNA]</scope>
    <source>
        <strain evidence="6 7">BE310</strain>
    </source>
</reference>
<dbReference type="PRINTS" id="PR00039">
    <property type="entry name" value="HTHLYSR"/>
</dbReference>
<dbReference type="Pfam" id="PF03466">
    <property type="entry name" value="LysR_substrate"/>
    <property type="match status" value="1"/>
</dbReference>
<dbReference type="GO" id="GO:0003677">
    <property type="term" value="F:DNA binding"/>
    <property type="evidence" value="ECO:0007669"/>
    <property type="project" value="UniProtKB-KW"/>
</dbReference>
<dbReference type="SUPFAM" id="SSF53850">
    <property type="entry name" value="Periplasmic binding protein-like II"/>
    <property type="match status" value="1"/>
</dbReference>
<keyword evidence="7" id="KW-1185">Reference proteome</keyword>
<evidence type="ECO:0000256" key="4">
    <source>
        <dbReference type="ARBA" id="ARBA00023163"/>
    </source>
</evidence>
<dbReference type="SUPFAM" id="SSF46785">
    <property type="entry name" value="Winged helix' DNA-binding domain"/>
    <property type="match status" value="1"/>
</dbReference>
<evidence type="ECO:0000256" key="3">
    <source>
        <dbReference type="ARBA" id="ARBA00023125"/>
    </source>
</evidence>
<accession>A0ABU1ZJ22</accession>
<evidence type="ECO:0000259" key="5">
    <source>
        <dbReference type="PROSITE" id="PS50931"/>
    </source>
</evidence>
<feature type="domain" description="HTH lysR-type" evidence="5">
    <location>
        <begin position="4"/>
        <end position="61"/>
    </location>
</feature>
<comment type="similarity">
    <text evidence="1">Belongs to the LysR transcriptional regulatory family.</text>
</comment>
<dbReference type="InterPro" id="IPR036390">
    <property type="entry name" value="WH_DNA-bd_sf"/>
</dbReference>
<dbReference type="Gene3D" id="3.40.190.10">
    <property type="entry name" value="Periplasmic binding protein-like II"/>
    <property type="match status" value="2"/>
</dbReference>
<gene>
    <name evidence="6" type="ORF">J2X16_005031</name>
</gene>
<evidence type="ECO:0000313" key="7">
    <source>
        <dbReference type="Proteomes" id="UP001180536"/>
    </source>
</evidence>
<dbReference type="Gene3D" id="1.10.10.10">
    <property type="entry name" value="Winged helix-like DNA-binding domain superfamily/Winged helix DNA-binding domain"/>
    <property type="match status" value="1"/>
</dbReference>
<dbReference type="RefSeq" id="WP_056875603.1">
    <property type="nucleotide sequence ID" value="NZ_JAVDXQ010000009.1"/>
</dbReference>
<name>A0ABU1ZJ22_9BURK</name>
<evidence type="ECO:0000313" key="6">
    <source>
        <dbReference type="EMBL" id="MDR7299661.1"/>
    </source>
</evidence>
<dbReference type="InterPro" id="IPR005119">
    <property type="entry name" value="LysR_subst-bd"/>
</dbReference>
<dbReference type="EMBL" id="JAVDXQ010000009">
    <property type="protein sequence ID" value="MDR7299661.1"/>
    <property type="molecule type" value="Genomic_DNA"/>
</dbReference>
<dbReference type="Pfam" id="PF00126">
    <property type="entry name" value="HTH_1"/>
    <property type="match status" value="1"/>
</dbReference>
<keyword evidence="3 6" id="KW-0238">DNA-binding</keyword>
<comment type="caution">
    <text evidence="6">The sequence shown here is derived from an EMBL/GenBank/DDBJ whole genome shotgun (WGS) entry which is preliminary data.</text>
</comment>
<dbReference type="PANTHER" id="PTHR30579">
    <property type="entry name" value="TRANSCRIPTIONAL REGULATOR"/>
    <property type="match status" value="1"/>
</dbReference>
<dbReference type="PANTHER" id="PTHR30579:SF7">
    <property type="entry name" value="HTH-TYPE TRANSCRIPTIONAL REGULATOR LRHA-RELATED"/>
    <property type="match status" value="1"/>
</dbReference>
<dbReference type="Proteomes" id="UP001180536">
    <property type="component" value="Unassembled WGS sequence"/>
</dbReference>
<evidence type="ECO:0000256" key="2">
    <source>
        <dbReference type="ARBA" id="ARBA00023015"/>
    </source>
</evidence>
<evidence type="ECO:0000256" key="1">
    <source>
        <dbReference type="ARBA" id="ARBA00009437"/>
    </source>
</evidence>
<dbReference type="InterPro" id="IPR036388">
    <property type="entry name" value="WH-like_DNA-bd_sf"/>
</dbReference>
<keyword evidence="4" id="KW-0804">Transcription</keyword>
<keyword evidence="2" id="KW-0805">Transcription regulation</keyword>
<dbReference type="InterPro" id="IPR050176">
    <property type="entry name" value="LTTR"/>
</dbReference>
<dbReference type="PROSITE" id="PS50931">
    <property type="entry name" value="HTH_LYSR"/>
    <property type="match status" value="1"/>
</dbReference>
<sequence length="279" mass="29694">MTDIDPLWLRSFVAVAQSGSVTRAAERVHRTQSAVSTHLQQLEASVGVRLAERSTRRLALTEAGERFLPHAMRLLALQDEARAAVQPAAGPVLRRVGLSEYFMPHRLPELLALLQAQAPDARLEVLWASSAALQQLWAAGEMDLAIVTSDAPLAGARLLRREPLSWVAAAGAGAAVGDGPVPLVLLGPDCPVRRMALAALARAGRPHHLRLSCTGSHGAVAAIRAGWGVGCLNQSAIPADLAAPLRGSGRWPAPGRLSFYLLARQGLQDMERALKDWAA</sequence>
<dbReference type="InterPro" id="IPR000847">
    <property type="entry name" value="LysR_HTH_N"/>
</dbReference>
<organism evidence="6 7">
    <name type="scientific">Pelomonas aquatica</name>
    <dbReference type="NCBI Taxonomy" id="431058"/>
    <lineage>
        <taxon>Bacteria</taxon>
        <taxon>Pseudomonadati</taxon>
        <taxon>Pseudomonadota</taxon>
        <taxon>Betaproteobacteria</taxon>
        <taxon>Burkholderiales</taxon>
        <taxon>Sphaerotilaceae</taxon>
        <taxon>Roseateles</taxon>
    </lineage>
</organism>
<proteinExistence type="inferred from homology"/>
<protein>
    <submittedName>
        <fullName evidence="6">DNA-binding transcriptional LysR family regulator</fullName>
    </submittedName>
</protein>